<evidence type="ECO:0000313" key="2">
    <source>
        <dbReference type="Proteomes" id="UP000799771"/>
    </source>
</evidence>
<proteinExistence type="predicted"/>
<accession>A0A6A6AB93</accession>
<organism evidence="1 2">
    <name type="scientific">Dothidotthia symphoricarpi CBS 119687</name>
    <dbReference type="NCBI Taxonomy" id="1392245"/>
    <lineage>
        <taxon>Eukaryota</taxon>
        <taxon>Fungi</taxon>
        <taxon>Dikarya</taxon>
        <taxon>Ascomycota</taxon>
        <taxon>Pezizomycotina</taxon>
        <taxon>Dothideomycetes</taxon>
        <taxon>Pleosporomycetidae</taxon>
        <taxon>Pleosporales</taxon>
        <taxon>Dothidotthiaceae</taxon>
        <taxon>Dothidotthia</taxon>
    </lineage>
</organism>
<dbReference type="RefSeq" id="XP_033522814.1">
    <property type="nucleotide sequence ID" value="XM_033669371.1"/>
</dbReference>
<dbReference type="AlphaFoldDB" id="A0A6A6AB93"/>
<reference evidence="1" key="1">
    <citation type="journal article" date="2020" name="Stud. Mycol.">
        <title>101 Dothideomycetes genomes: a test case for predicting lifestyles and emergence of pathogens.</title>
        <authorList>
            <person name="Haridas S."/>
            <person name="Albert R."/>
            <person name="Binder M."/>
            <person name="Bloem J."/>
            <person name="Labutti K."/>
            <person name="Salamov A."/>
            <person name="Andreopoulos B."/>
            <person name="Baker S."/>
            <person name="Barry K."/>
            <person name="Bills G."/>
            <person name="Bluhm B."/>
            <person name="Cannon C."/>
            <person name="Castanera R."/>
            <person name="Culley D."/>
            <person name="Daum C."/>
            <person name="Ezra D."/>
            <person name="Gonzalez J."/>
            <person name="Henrissat B."/>
            <person name="Kuo A."/>
            <person name="Liang C."/>
            <person name="Lipzen A."/>
            <person name="Lutzoni F."/>
            <person name="Magnuson J."/>
            <person name="Mondo S."/>
            <person name="Nolan M."/>
            <person name="Ohm R."/>
            <person name="Pangilinan J."/>
            <person name="Park H.-J."/>
            <person name="Ramirez L."/>
            <person name="Alfaro M."/>
            <person name="Sun H."/>
            <person name="Tritt A."/>
            <person name="Yoshinaga Y."/>
            <person name="Zwiers L.-H."/>
            <person name="Turgeon B."/>
            <person name="Goodwin S."/>
            <person name="Spatafora J."/>
            <person name="Crous P."/>
            <person name="Grigoriev I."/>
        </authorList>
    </citation>
    <scope>NUCLEOTIDE SEQUENCE</scope>
    <source>
        <strain evidence="1">CBS 119687</strain>
    </source>
</reference>
<dbReference type="GeneID" id="54409803"/>
<keyword evidence="2" id="KW-1185">Reference proteome</keyword>
<dbReference type="Proteomes" id="UP000799771">
    <property type="component" value="Unassembled WGS sequence"/>
</dbReference>
<evidence type="ECO:0000313" key="1">
    <source>
        <dbReference type="EMBL" id="KAF2128425.1"/>
    </source>
</evidence>
<dbReference type="EMBL" id="ML977508">
    <property type="protein sequence ID" value="KAF2128425.1"/>
    <property type="molecule type" value="Genomic_DNA"/>
</dbReference>
<sequence>MEHQGAISLASPSDPRQLAVEGEHALRTNPDHDPQLFSFSLTRTTNIKSWEKIQSNENLRDLQDIVRRFRVNRGNVKHTLNIIPSSNCRRIIYESVEKQNLELWYVIQYSGVPGTRRTCIVLFSELC</sequence>
<gene>
    <name evidence="1" type="ORF">P153DRAFT_37216</name>
</gene>
<name>A0A6A6AB93_9PLEO</name>
<protein>
    <submittedName>
        <fullName evidence="1">Uncharacterized protein</fullName>
    </submittedName>
</protein>